<dbReference type="Pfam" id="PF00078">
    <property type="entry name" value="RVT_1"/>
    <property type="match status" value="1"/>
</dbReference>
<evidence type="ECO:0000259" key="5">
    <source>
        <dbReference type="PROSITE" id="PS50994"/>
    </source>
</evidence>
<dbReference type="Gene3D" id="3.30.420.10">
    <property type="entry name" value="Ribonuclease H-like superfamily/Ribonuclease H"/>
    <property type="match status" value="1"/>
</dbReference>
<feature type="compositionally biased region" description="Basic and acidic residues" evidence="3">
    <location>
        <begin position="1"/>
        <end position="10"/>
    </location>
</feature>
<evidence type="ECO:0000259" key="4">
    <source>
        <dbReference type="PROSITE" id="PS50878"/>
    </source>
</evidence>
<evidence type="ECO:0000313" key="7">
    <source>
        <dbReference type="Proteomes" id="UP000822369"/>
    </source>
</evidence>
<dbReference type="GO" id="GO:0003676">
    <property type="term" value="F:nucleic acid binding"/>
    <property type="evidence" value="ECO:0007669"/>
    <property type="project" value="InterPro"/>
</dbReference>
<dbReference type="PANTHER" id="PTHR37984:SF9">
    <property type="entry name" value="INTEGRASE CATALYTIC DOMAIN-CONTAINING PROTEIN"/>
    <property type="match status" value="1"/>
</dbReference>
<feature type="domain" description="Reverse transcriptase" evidence="4">
    <location>
        <begin position="238"/>
        <end position="414"/>
    </location>
</feature>
<dbReference type="PROSITE" id="PS50994">
    <property type="entry name" value="INTEGRASE"/>
    <property type="match status" value="1"/>
</dbReference>
<dbReference type="SUPFAM" id="SSF53098">
    <property type="entry name" value="Ribonuclease H-like"/>
    <property type="match status" value="1"/>
</dbReference>
<evidence type="ECO:0000313" key="6">
    <source>
        <dbReference type="EMBL" id="KAF7216671.1"/>
    </source>
</evidence>
<dbReference type="Proteomes" id="UP000822369">
    <property type="component" value="Chromosome 8"/>
</dbReference>
<name>A0A9D3BPX3_NOTFU</name>
<dbReference type="EC" id="3.1.26.4" evidence="2"/>
<gene>
    <name evidence="6" type="ORF">G4P62_001695</name>
</gene>
<comment type="caution">
    <text evidence="6">The sequence shown here is derived from an EMBL/GenBank/DDBJ whole genome shotgun (WGS) entry which is preliminary data.</text>
</comment>
<dbReference type="InterPro" id="IPR001584">
    <property type="entry name" value="Integrase_cat-core"/>
</dbReference>
<comment type="similarity">
    <text evidence="1">Belongs to the beta type-B retroviral polymerase family. HERV class-II K(HML-2) pol subfamily.</text>
</comment>
<dbReference type="FunFam" id="3.30.70.270:FF:000026">
    <property type="entry name" value="Transposon Ty3-G Gag-Pol polyprotein"/>
    <property type="match status" value="1"/>
</dbReference>
<dbReference type="InterPro" id="IPR043502">
    <property type="entry name" value="DNA/RNA_pol_sf"/>
</dbReference>
<evidence type="ECO:0000256" key="2">
    <source>
        <dbReference type="ARBA" id="ARBA00012180"/>
    </source>
</evidence>
<evidence type="ECO:0000256" key="3">
    <source>
        <dbReference type="SAM" id="MobiDB-lite"/>
    </source>
</evidence>
<dbReference type="GO" id="GO:0015074">
    <property type="term" value="P:DNA integration"/>
    <property type="evidence" value="ECO:0007669"/>
    <property type="project" value="InterPro"/>
</dbReference>
<feature type="region of interest" description="Disordered" evidence="3">
    <location>
        <begin position="1"/>
        <end position="21"/>
    </location>
</feature>
<protein>
    <recommendedName>
        <fullName evidence="2">ribonuclease H</fullName>
        <ecNumber evidence="2">3.1.26.4</ecNumber>
    </recommendedName>
</protein>
<accession>A0A9D3BPX3</accession>
<dbReference type="Pfam" id="PF00665">
    <property type="entry name" value="rve"/>
    <property type="match status" value="1"/>
</dbReference>
<proteinExistence type="inferred from homology"/>
<dbReference type="AlphaFoldDB" id="A0A9D3BPX3"/>
<reference evidence="6" key="1">
    <citation type="submission" date="2020-03" db="EMBL/GenBank/DDBJ databases">
        <title>Intra-Species Differences in Population Size shape Life History and Genome Evolution.</title>
        <authorList>
            <person name="Willemsen D."/>
            <person name="Cui R."/>
            <person name="Valenzano D.R."/>
        </authorList>
    </citation>
    <scope>NUCLEOTIDE SEQUENCE</scope>
    <source>
        <strain evidence="6">GRZ</strain>
        <tissue evidence="6">Whole</tissue>
    </source>
</reference>
<dbReference type="InterPro" id="IPR043128">
    <property type="entry name" value="Rev_trsase/Diguanyl_cyclase"/>
</dbReference>
<dbReference type="InterPro" id="IPR000477">
    <property type="entry name" value="RT_dom"/>
</dbReference>
<dbReference type="PROSITE" id="PS50878">
    <property type="entry name" value="RT_POL"/>
    <property type="match status" value="1"/>
</dbReference>
<dbReference type="InterPro" id="IPR012337">
    <property type="entry name" value="RNaseH-like_sf"/>
</dbReference>
<sequence>MRKNVRDAARARNTLGKGAQPRRRCVANVKKMDTLLQFADHHRVETLVESDPEEDIAFMGSVNTDETEEEWLKKLSFNGENVTFKLDTRDSVTAVPASMYSEVRDGSLLAPSKKIKGPDNCPLKVLGVARAHIKSEKTETRQDVYVVSNLVMPLMGLPAIIKLNRIKQVASVQQEKQEKCHQYKAMFPKVFTGLGKLEGAYKIKLKEGAVPYALSAPRRVPLPMKEQVKQELDRMEAMGVIRRIKEPTAWCAGMVVVPKPNKKPRICVDHTRLNENVCRERHILPAVDDTLAQLEGAKVFSKLDATSGFWQVPLHKDSQPLTTFITPFGRYCFQRLPFGISSAPEHFQLRISQIIAGEKGALCHADDILVFGKDKAEHDERLQQVLKRCEKAGLTLNEKCEFSVERVKFLGHNISATGIEADPDKVSAIENMPEPRNVEEVRRFLEMVNYVGKFSSSLPALTKPLRDLLKSDSTWTWDAQQRTAFEKIKEELNSPPVLAQYSPTKETVVSAGASSYGLGAVLLQRQADDRWRSVMYMEPDTHKATTVERLKVISARFGVPECLVTDNGPQFASSDFSLFAQDYGFRHVTSSPRYPQSNGEAERVVRTVKQLLSKSPDPQRALLAYRATPLAHGLSPAQLLMGRQIRSTVPTTAQALKPAWPNLGAFRKRDKGLKERQKNSFDMRHKAKDLPVLIPGQRVWIRRSQSTAAVQGPASTPRSYVVETERGSFRRNRAHLTVLPETELPCSEELVSDLTQRLPGTTVTRSGRVSRPPERLDL</sequence>
<dbReference type="InterPro" id="IPR041577">
    <property type="entry name" value="RT_RNaseH_2"/>
</dbReference>
<dbReference type="SUPFAM" id="SSF56672">
    <property type="entry name" value="DNA/RNA polymerases"/>
    <property type="match status" value="1"/>
</dbReference>
<dbReference type="PANTHER" id="PTHR37984">
    <property type="entry name" value="PROTEIN CBG26694"/>
    <property type="match status" value="1"/>
</dbReference>
<dbReference type="InterPro" id="IPR036397">
    <property type="entry name" value="RNaseH_sf"/>
</dbReference>
<dbReference type="InterPro" id="IPR050951">
    <property type="entry name" value="Retrovirus_Pol_polyprotein"/>
</dbReference>
<feature type="domain" description="Integrase catalytic" evidence="5">
    <location>
        <begin position="492"/>
        <end position="658"/>
    </location>
</feature>
<dbReference type="GO" id="GO:0004523">
    <property type="term" value="F:RNA-DNA hybrid ribonuclease activity"/>
    <property type="evidence" value="ECO:0007669"/>
    <property type="project" value="UniProtKB-EC"/>
</dbReference>
<dbReference type="Gene3D" id="3.10.10.10">
    <property type="entry name" value="HIV Type 1 Reverse Transcriptase, subunit A, domain 1"/>
    <property type="match status" value="1"/>
</dbReference>
<dbReference type="CDD" id="cd01647">
    <property type="entry name" value="RT_LTR"/>
    <property type="match status" value="1"/>
</dbReference>
<dbReference type="Gene3D" id="3.30.70.270">
    <property type="match status" value="2"/>
</dbReference>
<organism evidence="6 7">
    <name type="scientific">Nothobranchius furzeri</name>
    <name type="common">Turquoise killifish</name>
    <dbReference type="NCBI Taxonomy" id="105023"/>
    <lineage>
        <taxon>Eukaryota</taxon>
        <taxon>Metazoa</taxon>
        <taxon>Chordata</taxon>
        <taxon>Craniata</taxon>
        <taxon>Vertebrata</taxon>
        <taxon>Euteleostomi</taxon>
        <taxon>Actinopterygii</taxon>
        <taxon>Neopterygii</taxon>
        <taxon>Teleostei</taxon>
        <taxon>Neoteleostei</taxon>
        <taxon>Acanthomorphata</taxon>
        <taxon>Ovalentaria</taxon>
        <taxon>Atherinomorphae</taxon>
        <taxon>Cyprinodontiformes</taxon>
        <taxon>Nothobranchiidae</taxon>
        <taxon>Nothobranchius</taxon>
    </lineage>
</organism>
<dbReference type="Pfam" id="PF17919">
    <property type="entry name" value="RT_RNaseH_2"/>
    <property type="match status" value="1"/>
</dbReference>
<dbReference type="EMBL" id="JAAVVJ010000008">
    <property type="protein sequence ID" value="KAF7216671.1"/>
    <property type="molecule type" value="Genomic_DNA"/>
</dbReference>
<evidence type="ECO:0000256" key="1">
    <source>
        <dbReference type="ARBA" id="ARBA00010879"/>
    </source>
</evidence>